<feature type="domain" description="RMI1 N-terminal" evidence="5">
    <location>
        <begin position="15"/>
        <end position="57"/>
    </location>
</feature>
<dbReference type="Proteomes" id="UP000799439">
    <property type="component" value="Unassembled WGS sequence"/>
</dbReference>
<dbReference type="Pfam" id="PF21000">
    <property type="entry name" value="RMI1_N_N"/>
    <property type="match status" value="1"/>
</dbReference>
<evidence type="ECO:0000256" key="1">
    <source>
        <dbReference type="ARBA" id="ARBA00006395"/>
    </source>
</evidence>
<dbReference type="GO" id="GO:0016604">
    <property type="term" value="C:nuclear body"/>
    <property type="evidence" value="ECO:0007669"/>
    <property type="project" value="TreeGrafter"/>
</dbReference>
<comment type="similarity">
    <text evidence="1">Belongs to the RMI1 family.</text>
</comment>
<dbReference type="SMART" id="SM01161">
    <property type="entry name" value="DUF1767"/>
    <property type="match status" value="1"/>
</dbReference>
<dbReference type="InterPro" id="IPR042470">
    <property type="entry name" value="RMI1_N_C_sf"/>
</dbReference>
<dbReference type="OrthoDB" id="341511at2759"/>
<dbReference type="PANTHER" id="PTHR14790:SF15">
    <property type="entry name" value="RECQ-MEDIATED GENOME INSTABILITY PROTEIN 1"/>
    <property type="match status" value="1"/>
</dbReference>
<evidence type="ECO:0000256" key="3">
    <source>
        <dbReference type="SAM" id="MobiDB-lite"/>
    </source>
</evidence>
<comment type="caution">
    <text evidence="6">The sequence shown here is derived from an EMBL/GenBank/DDBJ whole genome shotgun (WGS) entry which is preliminary data.</text>
</comment>
<evidence type="ECO:0000259" key="5">
    <source>
        <dbReference type="Pfam" id="PF21000"/>
    </source>
</evidence>
<dbReference type="GO" id="GO:0000712">
    <property type="term" value="P:resolution of meiotic recombination intermediates"/>
    <property type="evidence" value="ECO:0007669"/>
    <property type="project" value="TreeGrafter"/>
</dbReference>
<accession>A0A9P4J876</accession>
<dbReference type="Pfam" id="PF08585">
    <property type="entry name" value="RMI1_N_C"/>
    <property type="match status" value="1"/>
</dbReference>
<sequence length="228" mass="25182">MTASSDVTRSLEQYLAARNLPPNESWLSSFAATARLGTPLPALQKTAEYRLLATDITHSLNRSLAPGLPSTATDASIKDQALPRAIVVQVLDIEDIGRSRWSQIEQIEQHERGETTRGREIIRTVRDSEDRGPQQSEESRGPHKLLLQDVKGTKVYAFELQPIPGVGLGMGIGVKMLIRRASISRGLMLLEPSNVQILGGKVAAWVEQWQKDRKQMLKSKLNIPGENG</sequence>
<evidence type="ECO:0000259" key="4">
    <source>
        <dbReference type="Pfam" id="PF08585"/>
    </source>
</evidence>
<evidence type="ECO:0000256" key="2">
    <source>
        <dbReference type="ARBA" id="ARBA00018987"/>
    </source>
</evidence>
<feature type="domain" description="RecQ mediated genome instability protein 1 OB-fold" evidence="4">
    <location>
        <begin position="73"/>
        <end position="213"/>
    </location>
</feature>
<gene>
    <name evidence="6" type="ORF">K461DRAFT_266523</name>
</gene>
<dbReference type="Gene3D" id="2.40.50.770">
    <property type="entry name" value="RecQ-mediated genome instability protein Rmi1, C-terminal domain"/>
    <property type="match status" value="1"/>
</dbReference>
<organism evidence="6 7">
    <name type="scientific">Myriangium duriaei CBS 260.36</name>
    <dbReference type="NCBI Taxonomy" id="1168546"/>
    <lineage>
        <taxon>Eukaryota</taxon>
        <taxon>Fungi</taxon>
        <taxon>Dikarya</taxon>
        <taxon>Ascomycota</taxon>
        <taxon>Pezizomycotina</taxon>
        <taxon>Dothideomycetes</taxon>
        <taxon>Dothideomycetidae</taxon>
        <taxon>Myriangiales</taxon>
        <taxon>Myriangiaceae</taxon>
        <taxon>Myriangium</taxon>
    </lineage>
</organism>
<reference evidence="6" key="1">
    <citation type="journal article" date="2020" name="Stud. Mycol.">
        <title>101 Dothideomycetes genomes: a test case for predicting lifestyles and emergence of pathogens.</title>
        <authorList>
            <person name="Haridas S."/>
            <person name="Albert R."/>
            <person name="Binder M."/>
            <person name="Bloem J."/>
            <person name="Labutti K."/>
            <person name="Salamov A."/>
            <person name="Andreopoulos B."/>
            <person name="Baker S."/>
            <person name="Barry K."/>
            <person name="Bills G."/>
            <person name="Bluhm B."/>
            <person name="Cannon C."/>
            <person name="Castanera R."/>
            <person name="Culley D."/>
            <person name="Daum C."/>
            <person name="Ezra D."/>
            <person name="Gonzalez J."/>
            <person name="Henrissat B."/>
            <person name="Kuo A."/>
            <person name="Liang C."/>
            <person name="Lipzen A."/>
            <person name="Lutzoni F."/>
            <person name="Magnuson J."/>
            <person name="Mondo S."/>
            <person name="Nolan M."/>
            <person name="Ohm R."/>
            <person name="Pangilinan J."/>
            <person name="Park H.-J."/>
            <person name="Ramirez L."/>
            <person name="Alfaro M."/>
            <person name="Sun H."/>
            <person name="Tritt A."/>
            <person name="Yoshinaga Y."/>
            <person name="Zwiers L.-H."/>
            <person name="Turgeon B."/>
            <person name="Goodwin S."/>
            <person name="Spatafora J."/>
            <person name="Crous P."/>
            <person name="Grigoriev I."/>
        </authorList>
    </citation>
    <scope>NUCLEOTIDE SEQUENCE</scope>
    <source>
        <strain evidence="6">CBS 260.36</strain>
    </source>
</reference>
<dbReference type="AlphaFoldDB" id="A0A9P4J876"/>
<evidence type="ECO:0000313" key="6">
    <source>
        <dbReference type="EMBL" id="KAF2155222.1"/>
    </source>
</evidence>
<dbReference type="InterPro" id="IPR013894">
    <property type="entry name" value="RMI1_OB"/>
</dbReference>
<dbReference type="GO" id="GO:0000724">
    <property type="term" value="P:double-strand break repair via homologous recombination"/>
    <property type="evidence" value="ECO:0007669"/>
    <property type="project" value="TreeGrafter"/>
</dbReference>
<name>A0A9P4J876_9PEZI</name>
<dbReference type="InterPro" id="IPR049363">
    <property type="entry name" value="RMI1_N"/>
</dbReference>
<protein>
    <recommendedName>
        <fullName evidence="2">RecQ-mediated genome instability protein 1</fullName>
    </recommendedName>
</protein>
<dbReference type="GO" id="GO:0031422">
    <property type="term" value="C:RecQ family helicase-topoisomerase III complex"/>
    <property type="evidence" value="ECO:0007669"/>
    <property type="project" value="TreeGrafter"/>
</dbReference>
<feature type="compositionally biased region" description="Basic and acidic residues" evidence="3">
    <location>
        <begin position="109"/>
        <end position="141"/>
    </location>
</feature>
<keyword evidence="7" id="KW-1185">Reference proteome</keyword>
<proteinExistence type="inferred from homology"/>
<evidence type="ECO:0000313" key="7">
    <source>
        <dbReference type="Proteomes" id="UP000799439"/>
    </source>
</evidence>
<feature type="region of interest" description="Disordered" evidence="3">
    <location>
        <begin position="109"/>
        <end position="144"/>
    </location>
</feature>
<dbReference type="PANTHER" id="PTHR14790">
    <property type="entry name" value="RECQ-MEDIATED GENOME INSTABILITY PROTEIN 1 RMI1"/>
    <property type="match status" value="1"/>
</dbReference>
<dbReference type="EMBL" id="ML996083">
    <property type="protein sequence ID" value="KAF2155222.1"/>
    <property type="molecule type" value="Genomic_DNA"/>
</dbReference>